<dbReference type="PANTHER" id="PTHR43150:SF4">
    <property type="entry name" value="L-GLYCERALDEHYDE 3-PHOSPHATE REDUCTASE"/>
    <property type="match status" value="1"/>
</dbReference>
<keyword evidence="6" id="KW-1185">Reference proteome</keyword>
<dbReference type="PRINTS" id="PR01577">
    <property type="entry name" value="KCNABCHANNEL"/>
</dbReference>
<reference evidence="5" key="1">
    <citation type="journal article" date="2014" name="Int. J. Syst. Evol. Microbiol.">
        <title>Complete genome of a new Firmicutes species belonging to the dominant human colonic microbiota ('Ruminococcus bicirculans') reveals two chromosomes and a selective capacity to utilize plant glucans.</title>
        <authorList>
            <consortium name="NISC Comparative Sequencing Program"/>
            <person name="Wegmann U."/>
            <person name="Louis P."/>
            <person name="Goesmann A."/>
            <person name="Henrissat B."/>
            <person name="Duncan S.H."/>
            <person name="Flint H.J."/>
        </authorList>
    </citation>
    <scope>NUCLEOTIDE SEQUENCE</scope>
    <source>
        <strain evidence="5">NBRC 103855</strain>
    </source>
</reference>
<dbReference type="InterPro" id="IPR036812">
    <property type="entry name" value="NAD(P)_OxRdtase_dom_sf"/>
</dbReference>
<dbReference type="InterPro" id="IPR005399">
    <property type="entry name" value="K_chnl_volt-dep_bsu_KCNAB-rel"/>
</dbReference>
<feature type="domain" description="NADP-dependent oxidoreductase" evidence="4">
    <location>
        <begin position="28"/>
        <end position="328"/>
    </location>
</feature>
<proteinExistence type="inferred from homology"/>
<dbReference type="SUPFAM" id="SSF51430">
    <property type="entry name" value="NAD(P)-linked oxidoreductase"/>
    <property type="match status" value="1"/>
</dbReference>
<dbReference type="Proteomes" id="UP001161406">
    <property type="component" value="Unassembled WGS sequence"/>
</dbReference>
<name>A0ABQ5UG72_9HYPH</name>
<keyword evidence="2" id="KW-0521">NADP</keyword>
<dbReference type="InterPro" id="IPR023210">
    <property type="entry name" value="NADP_OxRdtase_dom"/>
</dbReference>
<dbReference type="EMBL" id="BSNG01000001">
    <property type="protein sequence ID" value="GLQ10392.1"/>
    <property type="molecule type" value="Genomic_DNA"/>
</dbReference>
<evidence type="ECO:0000256" key="2">
    <source>
        <dbReference type="ARBA" id="ARBA00022857"/>
    </source>
</evidence>
<evidence type="ECO:0000313" key="5">
    <source>
        <dbReference type="EMBL" id="GLQ10392.1"/>
    </source>
</evidence>
<protein>
    <submittedName>
        <fullName evidence="5">Oxidoreductase</fullName>
    </submittedName>
</protein>
<keyword evidence="3" id="KW-0560">Oxidoreductase</keyword>
<comment type="similarity">
    <text evidence="1">Belongs to the shaker potassium channel beta subunit family.</text>
</comment>
<evidence type="ECO:0000259" key="4">
    <source>
        <dbReference type="Pfam" id="PF00248"/>
    </source>
</evidence>
<reference evidence="5" key="2">
    <citation type="submission" date="2023-01" db="EMBL/GenBank/DDBJ databases">
        <title>Draft genome sequence of Devosia yakushimensis strain NBRC 103855.</title>
        <authorList>
            <person name="Sun Q."/>
            <person name="Mori K."/>
        </authorList>
    </citation>
    <scope>NUCLEOTIDE SEQUENCE</scope>
    <source>
        <strain evidence="5">NBRC 103855</strain>
    </source>
</reference>
<evidence type="ECO:0000256" key="3">
    <source>
        <dbReference type="ARBA" id="ARBA00023002"/>
    </source>
</evidence>
<accession>A0ABQ5UG72</accession>
<dbReference type="PANTHER" id="PTHR43150">
    <property type="entry name" value="HYPERKINETIC, ISOFORM M"/>
    <property type="match status" value="1"/>
</dbReference>
<organism evidence="5 6">
    <name type="scientific">Devosia yakushimensis</name>
    <dbReference type="NCBI Taxonomy" id="470028"/>
    <lineage>
        <taxon>Bacteria</taxon>
        <taxon>Pseudomonadati</taxon>
        <taxon>Pseudomonadota</taxon>
        <taxon>Alphaproteobacteria</taxon>
        <taxon>Hyphomicrobiales</taxon>
        <taxon>Devosiaceae</taxon>
        <taxon>Devosia</taxon>
    </lineage>
</organism>
<sequence length="341" mass="37255">MTYSAASGRYETMHYRHAGRLGLKLPAISLGLWQNFGGTRDYPSAFEILGAAFDAGITHFDLANNYGPPPGSAEELFGQVMARDFRPYRDEILVSTKAGYHMWEGPYGEWGSRKNLIASCDQSLKRLGLDYVDIFYSHRFDPNTPLEETMGALAHLVAQGKALYVGISNYPVEETRQAHAILKALGVPCVLHQPSYSMLNRWIENDSTIDACGELGIGMIAFSPLAQGILSGKYNTGDTEGARGTSNNPFLKAANIRPETLEAVGKLATIAKARGQTLPQLALAWVLRRKEMTSALIGVRTLAQLHDNLGALHNLDFSPEELAAIDAATAPGMMDGKPRWK</sequence>
<evidence type="ECO:0000256" key="1">
    <source>
        <dbReference type="ARBA" id="ARBA00006515"/>
    </source>
</evidence>
<evidence type="ECO:0000313" key="6">
    <source>
        <dbReference type="Proteomes" id="UP001161406"/>
    </source>
</evidence>
<dbReference type="Gene3D" id="3.20.20.100">
    <property type="entry name" value="NADP-dependent oxidoreductase domain"/>
    <property type="match status" value="1"/>
</dbReference>
<dbReference type="RefSeq" id="WP_284390975.1">
    <property type="nucleotide sequence ID" value="NZ_BSNG01000001.1"/>
</dbReference>
<gene>
    <name evidence="5" type="ORF">GCM10007913_23240</name>
</gene>
<comment type="caution">
    <text evidence="5">The sequence shown here is derived from an EMBL/GenBank/DDBJ whole genome shotgun (WGS) entry which is preliminary data.</text>
</comment>
<dbReference type="Pfam" id="PF00248">
    <property type="entry name" value="Aldo_ket_red"/>
    <property type="match status" value="1"/>
</dbReference>